<organism evidence="6">
    <name type="scientific">Salmonella typhimurium</name>
    <dbReference type="NCBI Taxonomy" id="90371"/>
    <lineage>
        <taxon>Bacteria</taxon>
        <taxon>Pseudomonadati</taxon>
        <taxon>Pseudomonadota</taxon>
        <taxon>Gammaproteobacteria</taxon>
        <taxon>Enterobacterales</taxon>
        <taxon>Enterobacteriaceae</taxon>
        <taxon>Salmonella</taxon>
    </lineage>
</organism>
<dbReference type="AlphaFoldDB" id="A0A715WPD5"/>
<dbReference type="GO" id="GO:0016020">
    <property type="term" value="C:membrane"/>
    <property type="evidence" value="ECO:0007669"/>
    <property type="project" value="UniProtKB-SubCell"/>
</dbReference>
<dbReference type="InterPro" id="IPR042217">
    <property type="entry name" value="T4SS_VirB10/TrbI"/>
</dbReference>
<evidence type="ECO:0000256" key="2">
    <source>
        <dbReference type="ARBA" id="ARBA00010265"/>
    </source>
</evidence>
<evidence type="ECO:0000313" key="6">
    <source>
        <dbReference type="EMBL" id="HAD5063828.1"/>
    </source>
</evidence>
<dbReference type="Gene3D" id="2.40.128.260">
    <property type="entry name" value="Type IV secretion system, VirB10/TraB/TrbI"/>
    <property type="match status" value="1"/>
</dbReference>
<sequence length="82" mass="8896">GGSLMLSMVQDVAAAAADNAPGKDRNVDYTENSRQAMAEMAKVALENSINIPPTMYKNQGDIITIMVGEDIDFSDIYELKVK</sequence>
<keyword evidence="4" id="KW-1133">Transmembrane helix</keyword>
<name>A0A715WPD5_SALTM</name>
<dbReference type="Pfam" id="PF03743">
    <property type="entry name" value="TrbI"/>
    <property type="match status" value="1"/>
</dbReference>
<evidence type="ECO:0000256" key="4">
    <source>
        <dbReference type="ARBA" id="ARBA00022989"/>
    </source>
</evidence>
<feature type="non-terminal residue" evidence="6">
    <location>
        <position position="1"/>
    </location>
</feature>
<comment type="similarity">
    <text evidence="2">Belongs to the TrbI/VirB10 family.</text>
</comment>
<comment type="caution">
    <text evidence="6">The sequence shown here is derived from an EMBL/GenBank/DDBJ whole genome shotgun (WGS) entry which is preliminary data.</text>
</comment>
<protein>
    <submittedName>
        <fullName evidence="6">Conjugal transfer protein TrbI</fullName>
    </submittedName>
</protein>
<dbReference type="EMBL" id="DAAOQH010000217">
    <property type="protein sequence ID" value="HAD5063828.1"/>
    <property type="molecule type" value="Genomic_DNA"/>
</dbReference>
<reference evidence="6" key="2">
    <citation type="submission" date="2019-01" db="EMBL/GenBank/DDBJ databases">
        <authorList>
            <consortium name="NCBI Pathogen Detection Project"/>
        </authorList>
    </citation>
    <scope>NUCLEOTIDE SEQUENCE</scope>
    <source>
        <strain evidence="6">S335FT</strain>
    </source>
</reference>
<gene>
    <name evidence="6" type="ORF">G1R48_26115</name>
</gene>
<comment type="subcellular location">
    <subcellularLocation>
        <location evidence="1">Membrane</location>
        <topology evidence="1">Single-pass membrane protein</topology>
    </subcellularLocation>
</comment>
<evidence type="ECO:0000256" key="5">
    <source>
        <dbReference type="ARBA" id="ARBA00023136"/>
    </source>
</evidence>
<reference evidence="6" key="1">
    <citation type="journal article" date="2018" name="Genome Biol.">
        <title>SKESA: strategic k-mer extension for scrupulous assemblies.</title>
        <authorList>
            <person name="Souvorov A."/>
            <person name="Agarwala R."/>
            <person name="Lipman D.J."/>
        </authorList>
    </citation>
    <scope>NUCLEOTIDE SEQUENCE</scope>
    <source>
        <strain evidence="6">S335FT</strain>
    </source>
</reference>
<keyword evidence="3" id="KW-0812">Transmembrane</keyword>
<evidence type="ECO:0000256" key="3">
    <source>
        <dbReference type="ARBA" id="ARBA00022692"/>
    </source>
</evidence>
<proteinExistence type="inferred from homology"/>
<keyword evidence="5" id="KW-0472">Membrane</keyword>
<accession>A0A715WPD5</accession>
<dbReference type="InterPro" id="IPR005498">
    <property type="entry name" value="T4SS_VirB10/TraB/TrbI"/>
</dbReference>
<evidence type="ECO:0000256" key="1">
    <source>
        <dbReference type="ARBA" id="ARBA00004167"/>
    </source>
</evidence>